<name>A0A426Z5N3_ENSVE</name>
<evidence type="ECO:0000256" key="1">
    <source>
        <dbReference type="SAM" id="MobiDB-lite"/>
    </source>
</evidence>
<evidence type="ECO:0000313" key="2">
    <source>
        <dbReference type="EMBL" id="RRT59297.1"/>
    </source>
</evidence>
<proteinExistence type="predicted"/>
<reference evidence="2 3" key="1">
    <citation type="journal article" date="2014" name="Agronomy (Basel)">
        <title>A Draft Genome Sequence for Ensete ventricosum, the Drought-Tolerant Tree Against Hunger.</title>
        <authorList>
            <person name="Harrison J."/>
            <person name="Moore K.A."/>
            <person name="Paszkiewicz K."/>
            <person name="Jones T."/>
            <person name="Grant M."/>
            <person name="Ambacheew D."/>
            <person name="Muzemil S."/>
            <person name="Studholme D.J."/>
        </authorList>
    </citation>
    <scope>NUCLEOTIDE SEQUENCE [LARGE SCALE GENOMIC DNA]</scope>
</reference>
<feature type="region of interest" description="Disordered" evidence="1">
    <location>
        <begin position="175"/>
        <end position="197"/>
    </location>
</feature>
<dbReference type="Proteomes" id="UP000287651">
    <property type="component" value="Unassembled WGS sequence"/>
</dbReference>
<gene>
    <name evidence="2" type="ORF">B296_00025456</name>
</gene>
<dbReference type="AlphaFoldDB" id="A0A426Z5N3"/>
<sequence>MAKGSGAGDRWISGVLLPTVDRGYPGSEHGPAAEPTLVMRAVIAALGRIGNHPLSGFRARKDDVRMGGTRHLLHPEPHHVQTKTIDMINTAKEIVSTVKFTAKNMCPRCIEVLYDNCVPLELKETLMTYSRDENIAKNVQEGSPVFTAAIAMEEDPAKPGNIRFDRRTWKFDERPEEVGVEARPQRNSSSREAPSEVRIWELVGKGGGQGREKKAKRRYVCIGERKRRR</sequence>
<protein>
    <submittedName>
        <fullName evidence="2">Uncharacterized protein</fullName>
    </submittedName>
</protein>
<organism evidence="2 3">
    <name type="scientific">Ensete ventricosum</name>
    <name type="common">Abyssinian banana</name>
    <name type="synonym">Musa ensete</name>
    <dbReference type="NCBI Taxonomy" id="4639"/>
    <lineage>
        <taxon>Eukaryota</taxon>
        <taxon>Viridiplantae</taxon>
        <taxon>Streptophyta</taxon>
        <taxon>Embryophyta</taxon>
        <taxon>Tracheophyta</taxon>
        <taxon>Spermatophyta</taxon>
        <taxon>Magnoliopsida</taxon>
        <taxon>Liliopsida</taxon>
        <taxon>Zingiberales</taxon>
        <taxon>Musaceae</taxon>
        <taxon>Ensete</taxon>
    </lineage>
</organism>
<comment type="caution">
    <text evidence="2">The sequence shown here is derived from an EMBL/GenBank/DDBJ whole genome shotgun (WGS) entry which is preliminary data.</text>
</comment>
<accession>A0A426Z5N3</accession>
<dbReference type="EMBL" id="AMZH03008277">
    <property type="protein sequence ID" value="RRT59297.1"/>
    <property type="molecule type" value="Genomic_DNA"/>
</dbReference>
<evidence type="ECO:0000313" key="3">
    <source>
        <dbReference type="Proteomes" id="UP000287651"/>
    </source>
</evidence>